<comment type="pathway">
    <text evidence="2 10">Purine metabolism; AMP biosynthesis via salvage pathway; AMP from adenosine: step 1/1.</text>
</comment>
<accession>A0A0R0E4L0</accession>
<comment type="function">
    <text evidence="10">ATP dependent phosphorylation of adenosine and other related nucleoside analogs to monophosphate derivatives.</text>
</comment>
<dbReference type="InterPro" id="IPR011611">
    <property type="entry name" value="PfkB_dom"/>
</dbReference>
<dbReference type="InterPro" id="IPR029056">
    <property type="entry name" value="Ribokinase-like"/>
</dbReference>
<evidence type="ECO:0000313" key="12">
    <source>
        <dbReference type="EMBL" id="KRG88752.1"/>
    </source>
</evidence>
<evidence type="ECO:0000256" key="1">
    <source>
        <dbReference type="ARBA" id="ARBA00001946"/>
    </source>
</evidence>
<dbReference type="InterPro" id="IPR001805">
    <property type="entry name" value="Adenokinase"/>
</dbReference>
<dbReference type="EC" id="2.7.1.20" evidence="4 10"/>
<protein>
    <recommendedName>
        <fullName evidence="4 10">Adenosine kinase</fullName>
        <shortName evidence="10">AK</shortName>
        <ecNumber evidence="4 10">2.7.1.20</ecNumber>
    </recommendedName>
    <alternativeName>
        <fullName evidence="10">Adenosine 5'-phosphotransferase</fullName>
    </alternativeName>
</protein>
<dbReference type="OrthoDB" id="432447at2759"/>
<gene>
    <name evidence="12" type="ORF">GLYMA_U029400</name>
</gene>
<keyword evidence="14" id="KW-1185">Reference proteome</keyword>
<dbReference type="SUPFAM" id="SSF53613">
    <property type="entry name" value="Ribokinase-like"/>
    <property type="match status" value="1"/>
</dbReference>
<evidence type="ECO:0000256" key="7">
    <source>
        <dbReference type="ARBA" id="ARBA00022741"/>
    </source>
</evidence>
<dbReference type="PaxDb" id="3847-GLYMA14G10040.1"/>
<evidence type="ECO:0000256" key="6">
    <source>
        <dbReference type="ARBA" id="ARBA00022726"/>
    </source>
</evidence>
<evidence type="ECO:0000256" key="2">
    <source>
        <dbReference type="ARBA" id="ARBA00004801"/>
    </source>
</evidence>
<sequence length="116" mass="13267">MGMGIQSRVHQLHMFIGEENSDTLLEALLRYSHNCFRYQELAKNYNVENIVGGATHNSIKVAQWMLQVPGATSYMGGIGKDKFGEEMKKNSKLAGVNFTIMKMKLHLLELVLYSWW</sequence>
<dbReference type="PANTHER" id="PTHR45769">
    <property type="entry name" value="ADENOSINE KINASE"/>
    <property type="match status" value="1"/>
</dbReference>
<dbReference type="Proteomes" id="UP000008827">
    <property type="component" value="Unassembled WGS sequence"/>
</dbReference>
<dbReference type="Pfam" id="PF00294">
    <property type="entry name" value="PfkB"/>
    <property type="match status" value="1"/>
</dbReference>
<comment type="similarity">
    <text evidence="3 10">Belongs to the carbohydrate kinase PfkB family.</text>
</comment>
<dbReference type="AlphaFoldDB" id="A0A0R0E4L0"/>
<dbReference type="GO" id="GO:0004001">
    <property type="term" value="F:adenosine kinase activity"/>
    <property type="evidence" value="ECO:0007669"/>
    <property type="project" value="UniProtKB-UniRule"/>
</dbReference>
<dbReference type="GO" id="GO:0044209">
    <property type="term" value="P:AMP salvage"/>
    <property type="evidence" value="ECO:0007669"/>
    <property type="project" value="UniProtKB-UniRule"/>
</dbReference>
<evidence type="ECO:0000256" key="5">
    <source>
        <dbReference type="ARBA" id="ARBA00022679"/>
    </source>
</evidence>
<evidence type="ECO:0000313" key="14">
    <source>
        <dbReference type="Proteomes" id="UP000008827"/>
    </source>
</evidence>
<organism evidence="13">
    <name type="scientific">Glycine max</name>
    <name type="common">Soybean</name>
    <name type="synonym">Glycine hispida</name>
    <dbReference type="NCBI Taxonomy" id="3847"/>
    <lineage>
        <taxon>Eukaryota</taxon>
        <taxon>Viridiplantae</taxon>
        <taxon>Streptophyta</taxon>
        <taxon>Embryophyta</taxon>
        <taxon>Tracheophyta</taxon>
        <taxon>Spermatophyta</taxon>
        <taxon>Magnoliopsida</taxon>
        <taxon>eudicotyledons</taxon>
        <taxon>Gunneridae</taxon>
        <taxon>Pentapetalae</taxon>
        <taxon>rosids</taxon>
        <taxon>fabids</taxon>
        <taxon>Fabales</taxon>
        <taxon>Fabaceae</taxon>
        <taxon>Papilionoideae</taxon>
        <taxon>50 kb inversion clade</taxon>
        <taxon>NPAAA clade</taxon>
        <taxon>indigoferoid/millettioid clade</taxon>
        <taxon>Phaseoleae</taxon>
        <taxon>Glycine</taxon>
        <taxon>Glycine subgen. Soja</taxon>
    </lineage>
</organism>
<keyword evidence="7 10" id="KW-0547">Nucleotide-binding</keyword>
<name>A0A0R0E4L0_SOYBN</name>
<dbReference type="SMR" id="A0A0R0E4L0"/>
<comment type="catalytic activity">
    <reaction evidence="10">
        <text>adenosine + ATP = AMP + ADP + H(+)</text>
        <dbReference type="Rhea" id="RHEA:20824"/>
        <dbReference type="ChEBI" id="CHEBI:15378"/>
        <dbReference type="ChEBI" id="CHEBI:16335"/>
        <dbReference type="ChEBI" id="CHEBI:30616"/>
        <dbReference type="ChEBI" id="CHEBI:456215"/>
        <dbReference type="ChEBI" id="CHEBI:456216"/>
        <dbReference type="EC" id="2.7.1.20"/>
    </reaction>
</comment>
<dbReference type="GO" id="GO:0005524">
    <property type="term" value="F:ATP binding"/>
    <property type="evidence" value="ECO:0007669"/>
    <property type="project" value="UniProtKB-UniRule"/>
</dbReference>
<evidence type="ECO:0000256" key="4">
    <source>
        <dbReference type="ARBA" id="ARBA00012119"/>
    </source>
</evidence>
<evidence type="ECO:0000313" key="13">
    <source>
        <dbReference type="EnsemblPlants" id="KRG88752"/>
    </source>
</evidence>
<keyword evidence="5 10" id="KW-0808">Transferase</keyword>
<evidence type="ECO:0000256" key="8">
    <source>
        <dbReference type="ARBA" id="ARBA00022777"/>
    </source>
</evidence>
<keyword evidence="10" id="KW-0460">Magnesium</keyword>
<keyword evidence="9 10" id="KW-0067">ATP-binding</keyword>
<keyword evidence="8 10" id="KW-0418">Kinase</keyword>
<dbReference type="EMBL" id="KZ847140">
    <property type="protein sequence ID" value="KRG88752.1"/>
    <property type="molecule type" value="Genomic_DNA"/>
</dbReference>
<proteinExistence type="inferred from homology"/>
<dbReference type="PANTHER" id="PTHR45769:SF3">
    <property type="entry name" value="ADENOSINE KINASE"/>
    <property type="match status" value="1"/>
</dbReference>
<dbReference type="EnsemblPlants" id="KRG88752">
    <property type="protein sequence ID" value="KRG88752"/>
    <property type="gene ID" value="GLYMA_U029400"/>
</dbReference>
<reference evidence="12" key="1">
    <citation type="journal article" date="2010" name="Nature">
        <title>Genome sequence of the palaeopolyploid soybean.</title>
        <authorList>
            <person name="Schmutz J."/>
            <person name="Cannon S.B."/>
            <person name="Schlueter J."/>
            <person name="Ma J."/>
            <person name="Mitros T."/>
            <person name="Nelson W."/>
            <person name="Hyten D.L."/>
            <person name="Song Q."/>
            <person name="Thelen J.J."/>
            <person name="Cheng J."/>
            <person name="Xu D."/>
            <person name="Hellsten U."/>
            <person name="May G.D."/>
            <person name="Yu Y."/>
            <person name="Sakurai T."/>
            <person name="Umezawa T."/>
            <person name="Bhattacharyya M.K."/>
            <person name="Sandhu D."/>
            <person name="Valliyodan B."/>
            <person name="Lindquist E."/>
            <person name="Peto M."/>
            <person name="Grant D."/>
            <person name="Shu S."/>
            <person name="Goodstein D."/>
            <person name="Barry K."/>
            <person name="Futrell-Griggs M."/>
            <person name="Abernathy B."/>
            <person name="Du J."/>
            <person name="Tian Z."/>
            <person name="Zhu L."/>
            <person name="Gill N."/>
            <person name="Joshi T."/>
            <person name="Libault M."/>
            <person name="Sethuraman A."/>
            <person name="Zhang X.-C."/>
            <person name="Shinozaki K."/>
            <person name="Nguyen H.T."/>
            <person name="Wing R.A."/>
            <person name="Cregan P."/>
            <person name="Specht J."/>
            <person name="Grimwood J."/>
            <person name="Rokhsar D."/>
            <person name="Stacey G."/>
            <person name="Shoemaker R.C."/>
            <person name="Jackson S.A."/>
        </authorList>
    </citation>
    <scope>NUCLEOTIDE SEQUENCE</scope>
    <source>
        <tissue evidence="12">Callus</tissue>
    </source>
</reference>
<evidence type="ECO:0000256" key="9">
    <source>
        <dbReference type="ARBA" id="ARBA00022840"/>
    </source>
</evidence>
<evidence type="ECO:0000256" key="3">
    <source>
        <dbReference type="ARBA" id="ARBA00010688"/>
    </source>
</evidence>
<dbReference type="UniPathway" id="UPA00588">
    <property type="reaction ID" value="UER00659"/>
</dbReference>
<evidence type="ECO:0000256" key="10">
    <source>
        <dbReference type="RuleBase" id="RU368116"/>
    </source>
</evidence>
<dbReference type="InParanoid" id="A0A0R0E4L0"/>
<dbReference type="Gramene" id="KRG88752">
    <property type="protein sequence ID" value="KRG88752"/>
    <property type="gene ID" value="GLYMA_U029400"/>
</dbReference>
<evidence type="ECO:0000259" key="11">
    <source>
        <dbReference type="Pfam" id="PF00294"/>
    </source>
</evidence>
<dbReference type="Gene3D" id="3.40.1190.20">
    <property type="match status" value="1"/>
</dbReference>
<dbReference type="STRING" id="3847.A0A0R0E4L0"/>
<dbReference type="PRINTS" id="PR00989">
    <property type="entry name" value="ADENOKINASE"/>
</dbReference>
<reference evidence="13" key="2">
    <citation type="submission" date="2018-02" db="UniProtKB">
        <authorList>
            <consortium name="EnsemblPlants"/>
        </authorList>
    </citation>
    <scope>IDENTIFICATION</scope>
    <source>
        <strain evidence="13">Williams 82</strain>
    </source>
</reference>
<reference evidence="12" key="3">
    <citation type="submission" date="2018-07" db="EMBL/GenBank/DDBJ databases">
        <title>WGS assembly of Glycine max.</title>
        <authorList>
            <person name="Schmutz J."/>
            <person name="Cannon S."/>
            <person name="Schlueter J."/>
            <person name="Ma J."/>
            <person name="Mitros T."/>
            <person name="Nelson W."/>
            <person name="Hyten D."/>
            <person name="Song Q."/>
            <person name="Thelen J."/>
            <person name="Cheng J."/>
            <person name="Xu D."/>
            <person name="Hellsten U."/>
            <person name="May G."/>
            <person name="Yu Y."/>
            <person name="Sakurai T."/>
            <person name="Umezawa T."/>
            <person name="Bhattacharyya M."/>
            <person name="Sandhu D."/>
            <person name="Valliyodan B."/>
            <person name="Lindquist E."/>
            <person name="Peto M."/>
            <person name="Grant D."/>
            <person name="Shu S."/>
            <person name="Goodstein D."/>
            <person name="Barry K."/>
            <person name="Futrell-Griggs M."/>
            <person name="Abernathy B."/>
            <person name="Du J."/>
            <person name="Tian Z."/>
            <person name="Zhu L."/>
            <person name="Gill N."/>
            <person name="Joshi T."/>
            <person name="Libault M."/>
            <person name="Sethuraman A."/>
            <person name="Zhang X."/>
            <person name="Shinozaki K."/>
            <person name="Nguyen H."/>
            <person name="Wing R."/>
            <person name="Cregan P."/>
            <person name="Specht J."/>
            <person name="Grimwood J."/>
            <person name="Rokhsar D."/>
            <person name="Stacey G."/>
            <person name="Shoemaker R."/>
            <person name="Jackson S."/>
        </authorList>
    </citation>
    <scope>NUCLEOTIDE SEQUENCE</scope>
    <source>
        <tissue evidence="12">Callus</tissue>
    </source>
</reference>
<feature type="domain" description="Carbohydrate kinase PfkB" evidence="11">
    <location>
        <begin position="30"/>
        <end position="103"/>
    </location>
</feature>
<keyword evidence="6 10" id="KW-0660">Purine salvage</keyword>
<dbReference type="GO" id="GO:0006166">
    <property type="term" value="P:purine ribonucleoside salvage"/>
    <property type="evidence" value="ECO:0007669"/>
    <property type="project" value="UniProtKB-KW"/>
</dbReference>
<comment type="cofactor">
    <cofactor evidence="1 10">
        <name>Mg(2+)</name>
        <dbReference type="ChEBI" id="CHEBI:18420"/>
    </cofactor>
</comment>